<dbReference type="RefSeq" id="WP_089883229.1">
    <property type="nucleotide sequence ID" value="NZ_FNPF01000007.1"/>
</dbReference>
<dbReference type="GO" id="GO:0016787">
    <property type="term" value="F:hydrolase activity"/>
    <property type="evidence" value="ECO:0007669"/>
    <property type="project" value="UniProtKB-KW"/>
</dbReference>
<dbReference type="PRINTS" id="PR00111">
    <property type="entry name" value="ABHYDROLASE"/>
</dbReference>
<proteinExistence type="predicted"/>
<dbReference type="EMBL" id="FNPF01000007">
    <property type="protein sequence ID" value="SDY41850.1"/>
    <property type="molecule type" value="Genomic_DNA"/>
</dbReference>
<dbReference type="PANTHER" id="PTHR46118:SF4">
    <property type="entry name" value="PROTEIN ABHD11"/>
    <property type="match status" value="1"/>
</dbReference>
<gene>
    <name evidence="3" type="ORF">SAMN05444340_107167</name>
</gene>
<evidence type="ECO:0000313" key="4">
    <source>
        <dbReference type="Proteomes" id="UP000199286"/>
    </source>
</evidence>
<sequence length="258" mass="28375">MLNVISQGADTSAPPLLIVHGLFGSGRNWGVIARRLAEDRLVLTPDMRNHGDSPRAPVHDYPAMAADLAEVIEAHGGHADVVGHSMGGKAAMVLALTRPELVDRLIVADIAPVTYTHTQMDNIDAMRAVDLSRVSRRSDAAEQLAATISEPALRSFFTQSVDVTEKRWKLNLDVLADQMPKILSFPDIDATFDKPTLFLSGANSDYVRPEHRDAIRAHFPSARFARIPGAGHWLHAEKPREFEDSIRAFLSMTSKREA</sequence>
<dbReference type="STRING" id="321339.SAMN05444340_107167"/>
<dbReference type="SUPFAM" id="SSF53474">
    <property type="entry name" value="alpha/beta-Hydrolases"/>
    <property type="match status" value="1"/>
</dbReference>
<dbReference type="InterPro" id="IPR000073">
    <property type="entry name" value="AB_hydrolase_1"/>
</dbReference>
<dbReference type="OrthoDB" id="9808398at2"/>
<dbReference type="Pfam" id="PF00561">
    <property type="entry name" value="Abhydrolase_1"/>
    <property type="match status" value="1"/>
</dbReference>
<keyword evidence="4" id="KW-1185">Reference proteome</keyword>
<evidence type="ECO:0000256" key="1">
    <source>
        <dbReference type="ARBA" id="ARBA00022801"/>
    </source>
</evidence>
<keyword evidence="1" id="KW-0378">Hydrolase</keyword>
<dbReference type="Proteomes" id="UP000199286">
    <property type="component" value="Unassembled WGS sequence"/>
</dbReference>
<dbReference type="Gene3D" id="3.40.50.1820">
    <property type="entry name" value="alpha/beta hydrolase"/>
    <property type="match status" value="1"/>
</dbReference>
<feature type="domain" description="AB hydrolase-1" evidence="2">
    <location>
        <begin position="14"/>
        <end position="239"/>
    </location>
</feature>
<dbReference type="PANTHER" id="PTHR46118">
    <property type="entry name" value="PROTEIN ABHD11"/>
    <property type="match status" value="1"/>
</dbReference>
<accession>A0A1H3JPC9</accession>
<evidence type="ECO:0000313" key="3">
    <source>
        <dbReference type="EMBL" id="SDY41850.1"/>
    </source>
</evidence>
<dbReference type="InterPro" id="IPR029058">
    <property type="entry name" value="AB_hydrolase_fold"/>
</dbReference>
<dbReference type="PRINTS" id="PR00412">
    <property type="entry name" value="EPOXHYDRLASE"/>
</dbReference>
<dbReference type="AlphaFoldDB" id="A0A1H3JPC9"/>
<evidence type="ECO:0000259" key="2">
    <source>
        <dbReference type="Pfam" id="PF00561"/>
    </source>
</evidence>
<reference evidence="3 4" key="1">
    <citation type="submission" date="2016-10" db="EMBL/GenBank/DDBJ databases">
        <authorList>
            <person name="de Groot N.N."/>
        </authorList>
    </citation>
    <scope>NUCLEOTIDE SEQUENCE [LARGE SCALE GENOMIC DNA]</scope>
    <source>
        <strain evidence="3 4">DSM 26880</strain>
    </source>
</reference>
<organism evidence="3 4">
    <name type="scientific">Citreimonas salinaria</name>
    <dbReference type="NCBI Taxonomy" id="321339"/>
    <lineage>
        <taxon>Bacteria</taxon>
        <taxon>Pseudomonadati</taxon>
        <taxon>Pseudomonadota</taxon>
        <taxon>Alphaproteobacteria</taxon>
        <taxon>Rhodobacterales</taxon>
        <taxon>Roseobacteraceae</taxon>
        <taxon>Citreimonas</taxon>
    </lineage>
</organism>
<protein>
    <submittedName>
        <fullName evidence="3">Pimeloyl-ACP methyl ester carboxylesterase</fullName>
    </submittedName>
</protein>
<name>A0A1H3JPC9_9RHOB</name>
<dbReference type="InterPro" id="IPR000639">
    <property type="entry name" value="Epox_hydrolase-like"/>
</dbReference>